<gene>
    <name evidence="2" type="ORF">EV652_12428</name>
</gene>
<accession>A0A4R2GVZ2</accession>
<dbReference type="AlphaFoldDB" id="A0A4R2GVZ2"/>
<sequence length="324" mass="35197">MPVLTAGVVLPDHYTVRPPEPTDAKALFELLSDYNTSVIGFADCRLDEVADCLVEPGFDRAADGWLVLDAGNGGPAGYGTAFAKGDWQVIELEVTAQDPAVADWLIKRTLRRAGEMGRERGHAEVTVDCCIFGADEPMRALLSDHDFTVGTTYHRMRIDHAGDVAAPDVPEGVVVRRGTFDDASRWAAHEAIIDSFQGQFGFVARPHDEWVEALDARVGFDWSDITVLEVDGRAVAVRVCSDMFVEGEDCGYIGTLGVVEEFRGRGLARFLLRDAFARDAAAGLAGTILNVDTNNPTPALGLYLSVGMKPTLVFEGWRRILPIA</sequence>
<dbReference type="InterPro" id="IPR016181">
    <property type="entry name" value="Acyl_CoA_acyltransferase"/>
</dbReference>
<dbReference type="GO" id="GO:0016747">
    <property type="term" value="F:acyltransferase activity, transferring groups other than amino-acyl groups"/>
    <property type="evidence" value="ECO:0007669"/>
    <property type="project" value="InterPro"/>
</dbReference>
<dbReference type="GO" id="GO:0005840">
    <property type="term" value="C:ribosome"/>
    <property type="evidence" value="ECO:0007669"/>
    <property type="project" value="UniProtKB-KW"/>
</dbReference>
<name>A0A4R2GVZ2_9ACTN</name>
<dbReference type="Gene3D" id="3.40.630.30">
    <property type="match status" value="1"/>
</dbReference>
<comment type="caution">
    <text evidence="2">The sequence shown here is derived from an EMBL/GenBank/DDBJ whole genome shotgun (WGS) entry which is preliminary data.</text>
</comment>
<evidence type="ECO:0000313" key="3">
    <source>
        <dbReference type="Proteomes" id="UP000294508"/>
    </source>
</evidence>
<dbReference type="PROSITE" id="PS51186">
    <property type="entry name" value="GNAT"/>
    <property type="match status" value="1"/>
</dbReference>
<dbReference type="CDD" id="cd04301">
    <property type="entry name" value="NAT_SF"/>
    <property type="match status" value="1"/>
</dbReference>
<protein>
    <submittedName>
        <fullName evidence="2">Ribosomal protein S18 acetylase RimI-like enzyme</fullName>
    </submittedName>
</protein>
<dbReference type="Proteomes" id="UP000294508">
    <property type="component" value="Unassembled WGS sequence"/>
</dbReference>
<feature type="domain" description="N-acetyltransferase" evidence="1">
    <location>
        <begin position="178"/>
        <end position="324"/>
    </location>
</feature>
<evidence type="ECO:0000313" key="2">
    <source>
        <dbReference type="EMBL" id="TCO14336.1"/>
    </source>
</evidence>
<reference evidence="2 3" key="1">
    <citation type="journal article" date="2015" name="Stand. Genomic Sci.">
        <title>Genomic Encyclopedia of Bacterial and Archaeal Type Strains, Phase III: the genomes of soil and plant-associated and newly described type strains.</title>
        <authorList>
            <person name="Whitman W.B."/>
            <person name="Woyke T."/>
            <person name="Klenk H.P."/>
            <person name="Zhou Y."/>
            <person name="Lilburn T.G."/>
            <person name="Beck B.J."/>
            <person name="De Vos P."/>
            <person name="Vandamme P."/>
            <person name="Eisen J.A."/>
            <person name="Garrity G."/>
            <person name="Hugenholtz P."/>
            <person name="Kyrpides N.C."/>
        </authorList>
    </citation>
    <scope>NUCLEOTIDE SEQUENCE [LARGE SCALE GENOMIC DNA]</scope>
    <source>
        <strain evidence="2 3">VKM Ac-2572</strain>
    </source>
</reference>
<dbReference type="InterPro" id="IPR000182">
    <property type="entry name" value="GNAT_dom"/>
</dbReference>
<proteinExistence type="predicted"/>
<evidence type="ECO:0000259" key="1">
    <source>
        <dbReference type="PROSITE" id="PS51186"/>
    </source>
</evidence>
<dbReference type="RefSeq" id="WP_132216386.1">
    <property type="nucleotide sequence ID" value="NZ_SLWN01000024.1"/>
</dbReference>
<dbReference type="Pfam" id="PF00583">
    <property type="entry name" value="Acetyltransf_1"/>
    <property type="match status" value="1"/>
</dbReference>
<dbReference type="EMBL" id="SLWN01000024">
    <property type="protein sequence ID" value="TCO14336.1"/>
    <property type="molecule type" value="Genomic_DNA"/>
</dbReference>
<keyword evidence="2" id="KW-0687">Ribonucleoprotein</keyword>
<dbReference type="SUPFAM" id="SSF55729">
    <property type="entry name" value="Acyl-CoA N-acyltransferases (Nat)"/>
    <property type="match status" value="2"/>
</dbReference>
<keyword evidence="3" id="KW-1185">Reference proteome</keyword>
<keyword evidence="2" id="KW-0689">Ribosomal protein</keyword>
<dbReference type="OrthoDB" id="9799092at2"/>
<organism evidence="2 3">
    <name type="scientific">Kribbella steppae</name>
    <dbReference type="NCBI Taxonomy" id="2512223"/>
    <lineage>
        <taxon>Bacteria</taxon>
        <taxon>Bacillati</taxon>
        <taxon>Actinomycetota</taxon>
        <taxon>Actinomycetes</taxon>
        <taxon>Propionibacteriales</taxon>
        <taxon>Kribbellaceae</taxon>
        <taxon>Kribbella</taxon>
    </lineage>
</organism>